<comment type="caution">
    <text evidence="2">The sequence shown here is derived from an EMBL/GenBank/DDBJ whole genome shotgun (WGS) entry which is preliminary data.</text>
</comment>
<name>A0A4Y3IL41_9VIBR</name>
<evidence type="ECO:0000256" key="1">
    <source>
        <dbReference type="SAM" id="MobiDB-lite"/>
    </source>
</evidence>
<evidence type="ECO:0000313" key="2">
    <source>
        <dbReference type="EMBL" id="GEA60181.1"/>
    </source>
</evidence>
<feature type="region of interest" description="Disordered" evidence="1">
    <location>
        <begin position="1"/>
        <end position="55"/>
    </location>
</feature>
<dbReference type="EMBL" id="BJLH01000005">
    <property type="protein sequence ID" value="GEA60181.1"/>
    <property type="molecule type" value="Genomic_DNA"/>
</dbReference>
<feature type="compositionally biased region" description="Polar residues" evidence="1">
    <location>
        <begin position="16"/>
        <end position="29"/>
    </location>
</feature>
<dbReference type="NCBIfam" id="TIGR04101">
    <property type="entry name" value="CCGSCS"/>
    <property type="match status" value="1"/>
</dbReference>
<reference evidence="2 3" key="1">
    <citation type="submission" date="2019-06" db="EMBL/GenBank/DDBJ databases">
        <title>Whole genome shotgun sequence of Vibrio comitans NBRC 102076.</title>
        <authorList>
            <person name="Hosoyama A."/>
            <person name="Uohara A."/>
            <person name="Ohji S."/>
            <person name="Ichikawa N."/>
        </authorList>
    </citation>
    <scope>NUCLEOTIDE SEQUENCE [LARGE SCALE GENOMIC DNA]</scope>
    <source>
        <strain evidence="2 3">NBRC 102076</strain>
    </source>
</reference>
<evidence type="ECO:0008006" key="4">
    <source>
        <dbReference type="Google" id="ProtNLM"/>
    </source>
</evidence>
<dbReference type="Proteomes" id="UP000318242">
    <property type="component" value="Unassembled WGS sequence"/>
</dbReference>
<feature type="compositionally biased region" description="Basic and acidic residues" evidence="1">
    <location>
        <begin position="30"/>
        <end position="39"/>
    </location>
</feature>
<organism evidence="2 3">
    <name type="scientific">Vibrio comitans NBRC 102076</name>
    <dbReference type="NCBI Taxonomy" id="1219078"/>
    <lineage>
        <taxon>Bacteria</taxon>
        <taxon>Pseudomonadati</taxon>
        <taxon>Pseudomonadota</taxon>
        <taxon>Gammaproteobacteria</taxon>
        <taxon>Vibrionales</taxon>
        <taxon>Vibrionaceae</taxon>
        <taxon>Vibrio</taxon>
    </lineage>
</organism>
<dbReference type="AlphaFoldDB" id="A0A4Y3IL41"/>
<evidence type="ECO:0000313" key="3">
    <source>
        <dbReference type="Proteomes" id="UP000318242"/>
    </source>
</evidence>
<protein>
    <recommendedName>
        <fullName evidence="4">CCGSCS motif protein</fullName>
    </recommendedName>
</protein>
<dbReference type="InterPro" id="IPR026481">
    <property type="entry name" value="CCGSCS"/>
</dbReference>
<gene>
    <name evidence="2" type="ORF">VCO01S_13740</name>
</gene>
<accession>A0A4Y3IL41</accession>
<sequence>MTFSVKKLFGKKDEQSTNAALQTQQNSNLKTEERTEKESTKKKHGEPGVCCGSCS</sequence>
<keyword evidence="3" id="KW-1185">Reference proteome</keyword>
<dbReference type="RefSeq" id="WP_141270623.1">
    <property type="nucleotide sequence ID" value="NZ_BJLH01000005.1"/>
</dbReference>
<proteinExistence type="predicted"/>